<sequence>MAFMMPSTSHLLSNCDYISVSAQSHNSTGSASTPILRSYSGKKLCVDWFESILGNGQMATWSGSLPFNMLTEAYRNSDGVLGFSLISLSFARRTFWDVHSCDDCHILKVFHLEAICLTVK</sequence>
<organism evidence="1 2">
    <name type="scientific">Goodea atripinnis</name>
    <dbReference type="NCBI Taxonomy" id="208336"/>
    <lineage>
        <taxon>Eukaryota</taxon>
        <taxon>Metazoa</taxon>
        <taxon>Chordata</taxon>
        <taxon>Craniata</taxon>
        <taxon>Vertebrata</taxon>
        <taxon>Euteleostomi</taxon>
        <taxon>Actinopterygii</taxon>
        <taxon>Neopterygii</taxon>
        <taxon>Teleostei</taxon>
        <taxon>Neoteleostei</taxon>
        <taxon>Acanthomorphata</taxon>
        <taxon>Ovalentaria</taxon>
        <taxon>Atherinomorphae</taxon>
        <taxon>Cyprinodontiformes</taxon>
        <taxon>Goodeidae</taxon>
        <taxon>Goodea</taxon>
    </lineage>
</organism>
<reference evidence="1 2" key="1">
    <citation type="submission" date="2021-06" db="EMBL/GenBank/DDBJ databases">
        <authorList>
            <person name="Palmer J.M."/>
        </authorList>
    </citation>
    <scope>NUCLEOTIDE SEQUENCE [LARGE SCALE GENOMIC DNA]</scope>
    <source>
        <strain evidence="1 2">GA_2019</strain>
        <tissue evidence="1">Muscle</tissue>
    </source>
</reference>
<gene>
    <name evidence="1" type="ORF">GOODEAATRI_027120</name>
</gene>
<protein>
    <submittedName>
        <fullName evidence="1">Uncharacterized protein</fullName>
    </submittedName>
</protein>
<proteinExistence type="predicted"/>
<evidence type="ECO:0000313" key="2">
    <source>
        <dbReference type="Proteomes" id="UP001476798"/>
    </source>
</evidence>
<keyword evidence="2" id="KW-1185">Reference proteome</keyword>
<comment type="caution">
    <text evidence="1">The sequence shown here is derived from an EMBL/GenBank/DDBJ whole genome shotgun (WGS) entry which is preliminary data.</text>
</comment>
<name>A0ABV0NGB2_9TELE</name>
<accession>A0ABV0NGB2</accession>
<evidence type="ECO:0000313" key="1">
    <source>
        <dbReference type="EMBL" id="MEQ2169618.1"/>
    </source>
</evidence>
<dbReference type="Proteomes" id="UP001476798">
    <property type="component" value="Unassembled WGS sequence"/>
</dbReference>
<dbReference type="EMBL" id="JAHRIO010033476">
    <property type="protein sequence ID" value="MEQ2169618.1"/>
    <property type="molecule type" value="Genomic_DNA"/>
</dbReference>